<dbReference type="EMBL" id="MHNN01000010">
    <property type="protein sequence ID" value="OGZ46376.1"/>
    <property type="molecule type" value="Genomic_DNA"/>
</dbReference>
<protein>
    <submittedName>
        <fullName evidence="1">Uncharacterized protein</fullName>
    </submittedName>
</protein>
<evidence type="ECO:0000313" key="2">
    <source>
        <dbReference type="Proteomes" id="UP000176576"/>
    </source>
</evidence>
<evidence type="ECO:0000313" key="1">
    <source>
        <dbReference type="EMBL" id="OGZ46376.1"/>
    </source>
</evidence>
<reference evidence="1 2" key="1">
    <citation type="journal article" date="2016" name="Nat. Commun.">
        <title>Thousands of microbial genomes shed light on interconnected biogeochemical processes in an aquifer system.</title>
        <authorList>
            <person name="Anantharaman K."/>
            <person name="Brown C.T."/>
            <person name="Hug L.A."/>
            <person name="Sharon I."/>
            <person name="Castelle C.J."/>
            <person name="Probst A.J."/>
            <person name="Thomas B.C."/>
            <person name="Singh A."/>
            <person name="Wilkins M.J."/>
            <person name="Karaoz U."/>
            <person name="Brodie E.L."/>
            <person name="Williams K.H."/>
            <person name="Hubbard S.S."/>
            <person name="Banfield J.F."/>
        </authorList>
    </citation>
    <scope>NUCLEOTIDE SEQUENCE [LARGE SCALE GENOMIC DNA]</scope>
</reference>
<gene>
    <name evidence="1" type="ORF">A3J54_04270</name>
</gene>
<proteinExistence type="predicted"/>
<comment type="caution">
    <text evidence="1">The sequence shown here is derived from an EMBL/GenBank/DDBJ whole genome shotgun (WGS) entry which is preliminary data.</text>
</comment>
<dbReference type="AlphaFoldDB" id="A0A1G2G833"/>
<accession>A0A1G2G833</accession>
<dbReference type="Proteomes" id="UP000176576">
    <property type="component" value="Unassembled WGS sequence"/>
</dbReference>
<organism evidence="1 2">
    <name type="scientific">Candidatus Ryanbacteria bacterium RIFCSPHIGHO2_02_FULL_45_13b</name>
    <dbReference type="NCBI Taxonomy" id="1802117"/>
    <lineage>
        <taxon>Bacteria</taxon>
        <taxon>Candidatus Ryaniibacteriota</taxon>
    </lineage>
</organism>
<name>A0A1G2G833_9BACT</name>
<sequence>MWYSIKKSTGGFMVKSYSNLDPEKVLEAVRKHFATTSDEEVVRRAEELTPKELCMFTSRALVDLATTIISLGKYNKRDNLSTHEKEVLATSLAMMKAFLCSQALGAHARLFDRQYPLREVARLTKVVNCIHAETPRERDWRCLYYFAKRCRNYFSIMQAEANEVASS</sequence>